<feature type="transmembrane region" description="Helical" evidence="10">
    <location>
        <begin position="83"/>
        <end position="105"/>
    </location>
</feature>
<feature type="transmembrane region" description="Helical" evidence="10">
    <location>
        <begin position="233"/>
        <end position="251"/>
    </location>
</feature>
<accession>A0A250J888</accession>
<keyword evidence="3 10" id="KW-1003">Cell membrane</keyword>
<feature type="transmembrane region" description="Helical" evidence="10">
    <location>
        <begin position="386"/>
        <end position="406"/>
    </location>
</feature>
<evidence type="ECO:0000256" key="10">
    <source>
        <dbReference type="RuleBase" id="RU366002"/>
    </source>
</evidence>
<keyword evidence="2 10" id="KW-0813">Transport</keyword>
<evidence type="ECO:0000256" key="11">
    <source>
        <dbReference type="SAM" id="MobiDB-lite"/>
    </source>
</evidence>
<keyword evidence="8 10" id="KW-0472">Membrane</keyword>
<feature type="transmembrane region" description="Helical" evidence="10">
    <location>
        <begin position="179"/>
        <end position="203"/>
    </location>
</feature>
<evidence type="ECO:0000313" key="14">
    <source>
        <dbReference type="Proteomes" id="UP000217257"/>
    </source>
</evidence>
<dbReference type="PANTHER" id="PTHR10110">
    <property type="entry name" value="SODIUM/HYDROGEN EXCHANGER"/>
    <property type="match status" value="1"/>
</dbReference>
<evidence type="ECO:0000256" key="3">
    <source>
        <dbReference type="ARBA" id="ARBA00022475"/>
    </source>
</evidence>
<feature type="transmembrane region" description="Helical" evidence="10">
    <location>
        <begin position="263"/>
        <end position="283"/>
    </location>
</feature>
<keyword evidence="5 10" id="KW-1133">Transmembrane helix</keyword>
<evidence type="ECO:0000256" key="6">
    <source>
        <dbReference type="ARBA" id="ARBA00023053"/>
    </source>
</evidence>
<dbReference type="GO" id="GO:0005886">
    <property type="term" value="C:plasma membrane"/>
    <property type="evidence" value="ECO:0007669"/>
    <property type="project" value="UniProtKB-SubCell"/>
</dbReference>
<name>A0A250J888_9BACT</name>
<evidence type="ECO:0000256" key="9">
    <source>
        <dbReference type="ARBA" id="ARBA00023201"/>
    </source>
</evidence>
<dbReference type="EMBL" id="CP022098">
    <property type="protein sequence ID" value="ATB39803.1"/>
    <property type="molecule type" value="Genomic_DNA"/>
</dbReference>
<dbReference type="GO" id="GO:0015386">
    <property type="term" value="F:potassium:proton antiporter activity"/>
    <property type="evidence" value="ECO:0007669"/>
    <property type="project" value="TreeGrafter"/>
</dbReference>
<evidence type="ECO:0000256" key="7">
    <source>
        <dbReference type="ARBA" id="ARBA00023065"/>
    </source>
</evidence>
<evidence type="ECO:0000259" key="12">
    <source>
        <dbReference type="Pfam" id="PF00999"/>
    </source>
</evidence>
<comment type="similarity">
    <text evidence="10">Belongs to the monovalent cation:proton antiporter 1 (CPA1) transporter (TC 2.A.36) family.</text>
</comment>
<dbReference type="KEGG" id="cfus:CYFUS_005251"/>
<dbReference type="RefSeq" id="WP_232536815.1">
    <property type="nucleotide sequence ID" value="NZ_CP022098.1"/>
</dbReference>
<dbReference type="GO" id="GO:0051453">
    <property type="term" value="P:regulation of intracellular pH"/>
    <property type="evidence" value="ECO:0007669"/>
    <property type="project" value="TreeGrafter"/>
</dbReference>
<evidence type="ECO:0000256" key="4">
    <source>
        <dbReference type="ARBA" id="ARBA00022692"/>
    </source>
</evidence>
<dbReference type="GO" id="GO:0098719">
    <property type="term" value="P:sodium ion import across plasma membrane"/>
    <property type="evidence" value="ECO:0007669"/>
    <property type="project" value="TreeGrafter"/>
</dbReference>
<keyword evidence="6 10" id="KW-0915">Sodium</keyword>
<evidence type="ECO:0000256" key="8">
    <source>
        <dbReference type="ARBA" id="ARBA00023136"/>
    </source>
</evidence>
<dbReference type="NCBIfam" id="TIGR00831">
    <property type="entry name" value="a_cpa1"/>
    <property type="match status" value="1"/>
</dbReference>
<feature type="transmembrane region" description="Helical" evidence="10">
    <location>
        <begin position="210"/>
        <end position="227"/>
    </location>
</feature>
<dbReference type="InterPro" id="IPR018422">
    <property type="entry name" value="Cation/H_exchanger_CPA1"/>
</dbReference>
<keyword evidence="10" id="KW-0050">Antiport</keyword>
<feature type="region of interest" description="Disordered" evidence="11">
    <location>
        <begin position="531"/>
        <end position="557"/>
    </location>
</feature>
<comment type="function">
    <text evidence="10">Na(+)/H(+) antiporter that extrudes sodium in exchange for external protons.</text>
</comment>
<feature type="transmembrane region" description="Helical" evidence="10">
    <location>
        <begin position="303"/>
        <end position="325"/>
    </location>
</feature>
<organism evidence="13 14">
    <name type="scientific">Cystobacter fuscus</name>
    <dbReference type="NCBI Taxonomy" id="43"/>
    <lineage>
        <taxon>Bacteria</taxon>
        <taxon>Pseudomonadati</taxon>
        <taxon>Myxococcota</taxon>
        <taxon>Myxococcia</taxon>
        <taxon>Myxococcales</taxon>
        <taxon>Cystobacterineae</taxon>
        <taxon>Archangiaceae</taxon>
        <taxon>Cystobacter</taxon>
    </lineage>
</organism>
<feature type="domain" description="Cation/H+ exchanger transmembrane" evidence="12">
    <location>
        <begin position="10"/>
        <end position="411"/>
    </location>
</feature>
<feature type="transmembrane region" description="Helical" evidence="10">
    <location>
        <begin position="111"/>
        <end position="133"/>
    </location>
</feature>
<keyword evidence="9 10" id="KW-0739">Sodium transport</keyword>
<dbReference type="Proteomes" id="UP000217257">
    <property type="component" value="Chromosome"/>
</dbReference>
<keyword evidence="4 10" id="KW-0812">Transmembrane</keyword>
<dbReference type="InterPro" id="IPR004705">
    <property type="entry name" value="Cation/H_exchanger_CPA1_bac"/>
</dbReference>
<protein>
    <submittedName>
        <fullName evidence="13">Na+/H+ antiporter</fullName>
    </submittedName>
</protein>
<evidence type="ECO:0000256" key="1">
    <source>
        <dbReference type="ARBA" id="ARBA00004651"/>
    </source>
</evidence>
<evidence type="ECO:0000313" key="13">
    <source>
        <dbReference type="EMBL" id="ATB39803.1"/>
    </source>
</evidence>
<feature type="transmembrane region" description="Helical" evidence="10">
    <location>
        <begin position="350"/>
        <end position="371"/>
    </location>
</feature>
<proteinExistence type="inferred from homology"/>
<gene>
    <name evidence="13" type="ORF">CYFUS_005251</name>
</gene>
<dbReference type="Pfam" id="PF00999">
    <property type="entry name" value="Na_H_Exchanger"/>
    <property type="match status" value="1"/>
</dbReference>
<dbReference type="PANTHER" id="PTHR10110:SF86">
    <property type="entry name" value="SODIUM_HYDROGEN EXCHANGER 7"/>
    <property type="match status" value="1"/>
</dbReference>
<dbReference type="GO" id="GO:0015385">
    <property type="term" value="F:sodium:proton antiporter activity"/>
    <property type="evidence" value="ECO:0007669"/>
    <property type="project" value="InterPro"/>
</dbReference>
<reference evidence="13 14" key="1">
    <citation type="submission" date="2017-06" db="EMBL/GenBank/DDBJ databases">
        <title>Sequencing and comparative analysis of myxobacterial genomes.</title>
        <authorList>
            <person name="Rupp O."/>
            <person name="Goesmann A."/>
            <person name="Sogaard-Andersen L."/>
        </authorList>
    </citation>
    <scope>NUCLEOTIDE SEQUENCE [LARGE SCALE GENOMIC DNA]</scope>
    <source>
        <strain evidence="13 14">DSM 52655</strain>
    </source>
</reference>
<evidence type="ECO:0000256" key="5">
    <source>
        <dbReference type="ARBA" id="ARBA00022989"/>
    </source>
</evidence>
<dbReference type="AlphaFoldDB" id="A0A250J888"/>
<dbReference type="InterPro" id="IPR006153">
    <property type="entry name" value="Cation/H_exchanger_TM"/>
</dbReference>
<dbReference type="Gene3D" id="6.10.140.1330">
    <property type="match status" value="1"/>
</dbReference>
<comment type="caution">
    <text evidence="10">Lacks conserved residue(s) required for the propagation of feature annotation.</text>
</comment>
<evidence type="ECO:0000256" key="2">
    <source>
        <dbReference type="ARBA" id="ARBA00022448"/>
    </source>
</evidence>
<keyword evidence="7 10" id="KW-0406">Ion transport</keyword>
<sequence>MHVFEIIIALLLAGAGLTALSQRIGTPYPAMVALAGAALALVPGTPTLVLDPELALTLFVAPVLLDAAFDASPRDLRANWRTVAGLALGAVALTIVVVAGVARLLVPGMPWAVAVALGAIVAPPDAAAATAVLKQLRPPHRLLVILEGESLFNDASALLIYRLAVSATLAGTLSGTGVIPLLLVVTVGSVVLGFVLSRVILLVTPRIHDVALAVVVQFCGTFAVWMLAERLHLSGILTVVVFAMATARRAADITPARLRIPSYAVWEFAVFVLNVLAFILVGFQLKAILGRLDSSTLVEYAGVAGAVCVATILARIAWVSGAAAFSRWRCRPAPDGTAGPHDTVALSKRAAAVVGWCGMRGIVTLAAALALPTGGSDGPGFPYRDLVLFTAFSVVLGTLVVQGMTLRPLLNMLQLEDDGSVEREVRLARVETLRAALSATTAELPGEELSGLLRRRYELMLRRAEAELAGNGNEPHGAAENDGRAFVDAAAIARRATSAERHRLLALRADGTIGDAAFQRVEQELDLEELDLQQLAPSADSGGAVGDGQSRNRARPG</sequence>
<comment type="subcellular location">
    <subcellularLocation>
        <location evidence="1 10">Cell membrane</location>
        <topology evidence="1 10">Multi-pass membrane protein</topology>
    </subcellularLocation>
</comment>